<dbReference type="SMART" id="SM00343">
    <property type="entry name" value="ZnF_C2HC"/>
    <property type="match status" value="1"/>
</dbReference>
<name>A0A2N0QW50_9GLOM</name>
<dbReference type="EMBL" id="LLXH01002699">
    <property type="protein sequence ID" value="PKC55281.1"/>
    <property type="molecule type" value="Genomic_DNA"/>
</dbReference>
<dbReference type="InterPro" id="IPR001878">
    <property type="entry name" value="Znf_CCHC"/>
</dbReference>
<dbReference type="InterPro" id="IPR036875">
    <property type="entry name" value="Znf_CCHC_sf"/>
</dbReference>
<organism evidence="4 5">
    <name type="scientific">Rhizophagus irregularis</name>
    <dbReference type="NCBI Taxonomy" id="588596"/>
    <lineage>
        <taxon>Eukaryota</taxon>
        <taxon>Fungi</taxon>
        <taxon>Fungi incertae sedis</taxon>
        <taxon>Mucoromycota</taxon>
        <taxon>Glomeromycotina</taxon>
        <taxon>Glomeromycetes</taxon>
        <taxon>Glomerales</taxon>
        <taxon>Glomeraceae</taxon>
        <taxon>Rhizophagus</taxon>
    </lineage>
</organism>
<dbReference type="GO" id="GO:0008270">
    <property type="term" value="F:zinc ion binding"/>
    <property type="evidence" value="ECO:0007669"/>
    <property type="project" value="UniProtKB-KW"/>
</dbReference>
<accession>A0A2N0QW50</accession>
<feature type="region of interest" description="Disordered" evidence="2">
    <location>
        <begin position="224"/>
        <end position="255"/>
    </location>
</feature>
<dbReference type="AlphaFoldDB" id="A0A2N0QW50"/>
<dbReference type="VEuPathDB" id="FungiDB:RhiirA1_403012"/>
<sequence length="335" mass="39755">MGSPANLARALELTRASEKGYDALKGKFKQEESEPVVKPKEVIKNQDKYDVDDLTRDFARLRASDEAKMVKLMEENRRLRSQGQARIKQIPTCFNCERRGHLANNCPQGRRYDRRVNVIEEYDENEYDDQGYEGYEDEYSKRRGEYYDSLVGLRKWRDGGGKRGPNRNNIIGVKPEDTVNYKSLLNIVNQQGDMIKKMMKKGKMRIDRQEETVVIPISYEKNPEEFEEYESSSDEEEYERSFGSEERETVKRQSERNKFLEKLHIGKVDNEERNDMIKMLLKYQDILEYDEEKEGRTEIVKHKIEIEEGVRPIKQKRYKETEEKLKVIKEEVDNY</sequence>
<keyword evidence="1" id="KW-0862">Zinc</keyword>
<dbReference type="Pfam" id="PF00098">
    <property type="entry name" value="zf-CCHC"/>
    <property type="match status" value="1"/>
</dbReference>
<evidence type="ECO:0000256" key="1">
    <source>
        <dbReference type="PROSITE-ProRule" id="PRU00047"/>
    </source>
</evidence>
<protein>
    <recommendedName>
        <fullName evidence="3">CCHC-type domain-containing protein</fullName>
    </recommendedName>
</protein>
<dbReference type="Proteomes" id="UP000232688">
    <property type="component" value="Unassembled WGS sequence"/>
</dbReference>
<keyword evidence="1" id="KW-0863">Zinc-finger</keyword>
<dbReference type="Gene3D" id="4.10.60.10">
    <property type="entry name" value="Zinc finger, CCHC-type"/>
    <property type="match status" value="1"/>
</dbReference>
<reference evidence="4 5" key="2">
    <citation type="submission" date="2017-10" db="EMBL/GenBank/DDBJ databases">
        <title>Genome analyses suggest a sexual origin of heterokaryosis in a supposedly ancient asexual fungus.</title>
        <authorList>
            <person name="Corradi N."/>
            <person name="Sedzielewska K."/>
            <person name="Noel J."/>
            <person name="Charron P."/>
            <person name="Farinelli L."/>
            <person name="Marton T."/>
            <person name="Kruger M."/>
            <person name="Pelin A."/>
            <person name="Brachmann A."/>
            <person name="Corradi N."/>
        </authorList>
    </citation>
    <scope>NUCLEOTIDE SEQUENCE [LARGE SCALE GENOMIC DNA]</scope>
    <source>
        <strain evidence="4 5">A1</strain>
    </source>
</reference>
<feature type="compositionally biased region" description="Acidic residues" evidence="2">
    <location>
        <begin position="225"/>
        <end position="238"/>
    </location>
</feature>
<feature type="domain" description="CCHC-type" evidence="3">
    <location>
        <begin position="93"/>
        <end position="108"/>
    </location>
</feature>
<dbReference type="GO" id="GO:0003676">
    <property type="term" value="F:nucleic acid binding"/>
    <property type="evidence" value="ECO:0007669"/>
    <property type="project" value="InterPro"/>
</dbReference>
<gene>
    <name evidence="4" type="ORF">RhiirA1_403012</name>
</gene>
<feature type="compositionally biased region" description="Basic and acidic residues" evidence="2">
    <location>
        <begin position="239"/>
        <end position="255"/>
    </location>
</feature>
<evidence type="ECO:0000259" key="3">
    <source>
        <dbReference type="PROSITE" id="PS50158"/>
    </source>
</evidence>
<evidence type="ECO:0000313" key="4">
    <source>
        <dbReference type="EMBL" id="PKC55281.1"/>
    </source>
</evidence>
<evidence type="ECO:0000313" key="5">
    <source>
        <dbReference type="Proteomes" id="UP000232688"/>
    </source>
</evidence>
<evidence type="ECO:0000256" key="2">
    <source>
        <dbReference type="SAM" id="MobiDB-lite"/>
    </source>
</evidence>
<dbReference type="VEuPathDB" id="FungiDB:RhiirFUN_013629"/>
<reference evidence="4 5" key="1">
    <citation type="submission" date="2017-10" db="EMBL/GenBank/DDBJ databases">
        <title>Extensive intraspecific genome diversity in a model arbuscular mycorrhizal fungus.</title>
        <authorList>
            <person name="Chen E.C.H."/>
            <person name="Morin E."/>
            <person name="Baudet D."/>
            <person name="Noel J."/>
            <person name="Ndikumana S."/>
            <person name="Charron P."/>
            <person name="St-Onge C."/>
            <person name="Giorgi J."/>
            <person name="Grigoriev I.V."/>
            <person name="Roux C."/>
            <person name="Martin F.M."/>
            <person name="Corradi N."/>
        </authorList>
    </citation>
    <scope>NUCLEOTIDE SEQUENCE [LARGE SCALE GENOMIC DNA]</scope>
    <source>
        <strain evidence="4 5">A1</strain>
    </source>
</reference>
<keyword evidence="1" id="KW-0479">Metal-binding</keyword>
<dbReference type="PROSITE" id="PS50158">
    <property type="entry name" value="ZF_CCHC"/>
    <property type="match status" value="1"/>
</dbReference>
<proteinExistence type="predicted"/>
<dbReference type="SUPFAM" id="SSF57756">
    <property type="entry name" value="Retrovirus zinc finger-like domains"/>
    <property type="match status" value="1"/>
</dbReference>
<comment type="caution">
    <text evidence="4">The sequence shown here is derived from an EMBL/GenBank/DDBJ whole genome shotgun (WGS) entry which is preliminary data.</text>
</comment>